<dbReference type="SUPFAM" id="SSF52413">
    <property type="entry name" value="UDP-glucose/GDP-mannose dehydrogenase C-terminal domain"/>
    <property type="match status" value="1"/>
</dbReference>
<dbReference type="EMBL" id="RBXL01000001">
    <property type="protein sequence ID" value="RKT47472.1"/>
    <property type="molecule type" value="Genomic_DNA"/>
</dbReference>
<feature type="binding site" evidence="11">
    <location>
        <position position="159"/>
    </location>
    <ligand>
        <name>NAD(+)</name>
        <dbReference type="ChEBI" id="CHEBI:57540"/>
    </ligand>
</feature>
<evidence type="ECO:0000256" key="1">
    <source>
        <dbReference type="ARBA" id="ARBA00004701"/>
    </source>
</evidence>
<evidence type="ECO:0000313" key="13">
    <source>
        <dbReference type="EMBL" id="RKT47472.1"/>
    </source>
</evidence>
<organism evidence="13 14">
    <name type="scientific">Thiocapsa rosea</name>
    <dbReference type="NCBI Taxonomy" id="69360"/>
    <lineage>
        <taxon>Bacteria</taxon>
        <taxon>Pseudomonadati</taxon>
        <taxon>Pseudomonadota</taxon>
        <taxon>Gammaproteobacteria</taxon>
        <taxon>Chromatiales</taxon>
        <taxon>Chromatiaceae</taxon>
        <taxon>Thiocapsa</taxon>
    </lineage>
</organism>
<dbReference type="Gene3D" id="1.20.5.100">
    <property type="entry name" value="Cytochrome c1, transmembrane anchor, C-terminal"/>
    <property type="match status" value="1"/>
</dbReference>
<dbReference type="NCBIfam" id="TIGR03026">
    <property type="entry name" value="NDP-sugDHase"/>
    <property type="match status" value="1"/>
</dbReference>
<evidence type="ECO:0000259" key="12">
    <source>
        <dbReference type="SMART" id="SM00984"/>
    </source>
</evidence>
<dbReference type="SUPFAM" id="SSF48179">
    <property type="entry name" value="6-phosphogluconate dehydrogenase C-terminal domain-like"/>
    <property type="match status" value="1"/>
</dbReference>
<feature type="binding site" evidence="11">
    <location>
        <position position="281"/>
    </location>
    <ligand>
        <name>NAD(+)</name>
        <dbReference type="ChEBI" id="CHEBI:57540"/>
    </ligand>
</feature>
<evidence type="ECO:0000256" key="11">
    <source>
        <dbReference type="PIRSR" id="PIRSR500134-3"/>
    </source>
</evidence>
<feature type="binding site" evidence="11">
    <location>
        <position position="122"/>
    </location>
    <ligand>
        <name>NAD(+)</name>
        <dbReference type="ChEBI" id="CHEBI:57540"/>
    </ligand>
</feature>
<dbReference type="SMART" id="SM00984">
    <property type="entry name" value="UDPG_MGDP_dh_C"/>
    <property type="match status" value="1"/>
</dbReference>
<dbReference type="GO" id="GO:0000271">
    <property type="term" value="P:polysaccharide biosynthetic process"/>
    <property type="evidence" value="ECO:0007669"/>
    <property type="project" value="InterPro"/>
</dbReference>
<evidence type="ECO:0000256" key="3">
    <source>
        <dbReference type="ARBA" id="ARBA00012954"/>
    </source>
</evidence>
<dbReference type="OrthoDB" id="9803238at2"/>
<feature type="binding site" evidence="10">
    <location>
        <position position="275"/>
    </location>
    <ligand>
        <name>substrate</name>
    </ligand>
</feature>
<feature type="binding site" evidence="10">
    <location>
        <position position="209"/>
    </location>
    <ligand>
        <name>substrate</name>
    </ligand>
</feature>
<dbReference type="InterPro" id="IPR028357">
    <property type="entry name" value="UDPglc_DH_bac"/>
</dbReference>
<evidence type="ECO:0000313" key="14">
    <source>
        <dbReference type="Proteomes" id="UP000274556"/>
    </source>
</evidence>
<feature type="binding site" evidence="11">
    <location>
        <position position="30"/>
    </location>
    <ligand>
        <name>NAD(+)</name>
        <dbReference type="ChEBI" id="CHEBI:57540"/>
    </ligand>
</feature>
<name>A0A495VDN2_9GAMM</name>
<comment type="catalytic activity">
    <reaction evidence="7 8">
        <text>UDP-alpha-D-glucose + 2 NAD(+) + H2O = UDP-alpha-D-glucuronate + 2 NADH + 3 H(+)</text>
        <dbReference type="Rhea" id="RHEA:23596"/>
        <dbReference type="ChEBI" id="CHEBI:15377"/>
        <dbReference type="ChEBI" id="CHEBI:15378"/>
        <dbReference type="ChEBI" id="CHEBI:57540"/>
        <dbReference type="ChEBI" id="CHEBI:57945"/>
        <dbReference type="ChEBI" id="CHEBI:58052"/>
        <dbReference type="ChEBI" id="CHEBI:58885"/>
        <dbReference type="EC" id="1.1.1.22"/>
    </reaction>
</comment>
<evidence type="ECO:0000256" key="2">
    <source>
        <dbReference type="ARBA" id="ARBA00006601"/>
    </source>
</evidence>
<feature type="binding site" evidence="10">
    <location>
        <begin position="156"/>
        <end position="159"/>
    </location>
    <ligand>
        <name>substrate</name>
    </ligand>
</feature>
<dbReference type="PANTHER" id="PTHR43750">
    <property type="entry name" value="UDP-GLUCOSE 6-DEHYDROGENASE TUAD"/>
    <property type="match status" value="1"/>
</dbReference>
<feature type="binding site" evidence="10">
    <location>
        <begin position="267"/>
        <end position="271"/>
    </location>
    <ligand>
        <name>substrate</name>
    </ligand>
</feature>
<dbReference type="RefSeq" id="WP_120799435.1">
    <property type="nucleotide sequence ID" value="NZ_RBXL01000001.1"/>
</dbReference>
<dbReference type="Proteomes" id="UP000274556">
    <property type="component" value="Unassembled WGS sequence"/>
</dbReference>
<evidence type="ECO:0000256" key="7">
    <source>
        <dbReference type="ARBA" id="ARBA00047473"/>
    </source>
</evidence>
<dbReference type="InterPro" id="IPR036220">
    <property type="entry name" value="UDP-Glc/GDP-Man_DH_C_sf"/>
</dbReference>
<dbReference type="GO" id="GO:0051287">
    <property type="term" value="F:NAD binding"/>
    <property type="evidence" value="ECO:0007669"/>
    <property type="project" value="InterPro"/>
</dbReference>
<proteinExistence type="inferred from homology"/>
<sequence>MNVSVVGTGYVGLVSAVCLAEKGHQVICVDVDEAKVDQINQGISPIYEDGLDSLLEKNVGVRVLATTDLRRAVLDSDLSLIAVGTPFDGNEIDLKYVRIVSEQVGLILKEKSSYHVVVMKSTVVPGTTEEVMVPILEKASGKLVGRDFGVGMNPEFLREGEAIQDFLYPDRIVLGGVDKRSVDALAALYEGFPGVDLIRTNTKTAEMIKYSSNSLLATLISFSNEIGNLCAKVGVDVVDAMHGVHLDRRLSPILATGERVYPSSLTYLAAGCGFGGSCFPKDVKALIAYGKQVGSPMELLQAVIDINSAQPQRMLDLVKEQYPNLDGVKVAVLGMAFKPGTDDIRESPSLPVTDILVSEGALVSAFDPIARHEAEGRFGSAVRFSDDLEGAIEGADAILVMTRWKQFERLPELVAGMAKAPLVVDGRRMLAKDSVPRYRGIGLAPDASLSVIDR</sequence>
<dbReference type="InterPro" id="IPR001732">
    <property type="entry name" value="UDP-Glc/GDP-Man_DH_N"/>
</dbReference>
<keyword evidence="14" id="KW-1185">Reference proteome</keyword>
<dbReference type="Gene3D" id="3.40.50.720">
    <property type="entry name" value="NAD(P)-binding Rossmann-like Domain"/>
    <property type="match status" value="2"/>
</dbReference>
<dbReference type="GO" id="GO:0003979">
    <property type="term" value="F:UDP-glucose 6-dehydrogenase activity"/>
    <property type="evidence" value="ECO:0007669"/>
    <property type="project" value="UniProtKB-EC"/>
</dbReference>
<evidence type="ECO:0000256" key="4">
    <source>
        <dbReference type="ARBA" id="ARBA00015132"/>
    </source>
</evidence>
<dbReference type="PIRSF" id="PIRSF000124">
    <property type="entry name" value="UDPglc_GDPman_dh"/>
    <property type="match status" value="1"/>
</dbReference>
<feature type="binding site" evidence="11">
    <location>
        <position position="85"/>
    </location>
    <ligand>
        <name>NAD(+)</name>
        <dbReference type="ChEBI" id="CHEBI:57540"/>
    </ligand>
</feature>
<feature type="domain" description="UDP-glucose/GDP-mannose dehydrogenase C-terminal" evidence="12">
    <location>
        <begin position="331"/>
        <end position="432"/>
    </location>
</feature>
<dbReference type="GO" id="GO:0006065">
    <property type="term" value="P:UDP-glucuronate biosynthetic process"/>
    <property type="evidence" value="ECO:0007669"/>
    <property type="project" value="UniProtKB-UniPathway"/>
</dbReference>
<feature type="binding site" evidence="11">
    <location>
        <position position="345"/>
    </location>
    <ligand>
        <name>NAD(+)</name>
        <dbReference type="ChEBI" id="CHEBI:57540"/>
    </ligand>
</feature>
<feature type="binding site" evidence="11">
    <location>
        <position position="35"/>
    </location>
    <ligand>
        <name>NAD(+)</name>
        <dbReference type="ChEBI" id="CHEBI:57540"/>
    </ligand>
</feature>
<protein>
    <recommendedName>
        <fullName evidence="4 8">UDP-glucose 6-dehydrogenase</fullName>
        <ecNumber evidence="3 8">1.1.1.22</ecNumber>
    </recommendedName>
</protein>
<dbReference type="UniPathway" id="UPA00038">
    <property type="reaction ID" value="UER00491"/>
</dbReference>
<gene>
    <name evidence="13" type="ORF">BDD21_5060</name>
</gene>
<dbReference type="Pfam" id="PF00984">
    <property type="entry name" value="UDPG_MGDP_dh"/>
    <property type="match status" value="1"/>
</dbReference>
<evidence type="ECO:0000256" key="8">
    <source>
        <dbReference type="PIRNR" id="PIRNR000124"/>
    </source>
</evidence>
<dbReference type="PIRSF" id="PIRSF500134">
    <property type="entry name" value="UDPglc_DH_bac"/>
    <property type="match status" value="1"/>
</dbReference>
<feature type="binding site" evidence="10">
    <location>
        <position position="338"/>
    </location>
    <ligand>
        <name>substrate</name>
    </ligand>
</feature>
<keyword evidence="6 8" id="KW-0520">NAD</keyword>
<dbReference type="InterPro" id="IPR014026">
    <property type="entry name" value="UDP-Glc/GDP-Man_DH_dimer"/>
</dbReference>
<comment type="similarity">
    <text evidence="2 8">Belongs to the UDP-glucose/GDP-mannose dehydrogenase family.</text>
</comment>
<feature type="active site" description="Nucleophile" evidence="9">
    <location>
        <position position="278"/>
    </location>
</feature>
<dbReference type="Pfam" id="PF03721">
    <property type="entry name" value="UDPG_MGDP_dh_N"/>
    <property type="match status" value="1"/>
</dbReference>
<dbReference type="Pfam" id="PF03720">
    <property type="entry name" value="UDPG_MGDP_dh_C"/>
    <property type="match status" value="1"/>
</dbReference>
<keyword evidence="5 8" id="KW-0560">Oxidoreductase</keyword>
<evidence type="ECO:0000256" key="5">
    <source>
        <dbReference type="ARBA" id="ARBA00023002"/>
    </source>
</evidence>
<comment type="caution">
    <text evidence="13">The sequence shown here is derived from an EMBL/GenBank/DDBJ whole genome shotgun (WGS) entry which is preliminary data.</text>
</comment>
<dbReference type="InterPro" id="IPR008927">
    <property type="entry name" value="6-PGluconate_DH-like_C_sf"/>
</dbReference>
<accession>A0A495VDN2</accession>
<dbReference type="InterPro" id="IPR014027">
    <property type="entry name" value="UDP-Glc/GDP-Man_DH_C"/>
</dbReference>
<dbReference type="AlphaFoldDB" id="A0A495VDN2"/>
<evidence type="ECO:0000256" key="9">
    <source>
        <dbReference type="PIRSR" id="PIRSR500134-1"/>
    </source>
</evidence>
<dbReference type="PANTHER" id="PTHR43750:SF3">
    <property type="entry name" value="UDP-GLUCOSE 6-DEHYDROGENASE TUAD"/>
    <property type="match status" value="1"/>
</dbReference>
<evidence type="ECO:0000256" key="10">
    <source>
        <dbReference type="PIRSR" id="PIRSR500134-2"/>
    </source>
</evidence>
<comment type="pathway">
    <text evidence="1">Nucleotide-sugar biosynthesis; UDP-alpha-D-glucuronate biosynthesis; UDP-alpha-D-glucuronate from UDP-alpha-D-glucose: step 1/1.</text>
</comment>
<reference evidence="13 14" key="1">
    <citation type="submission" date="2018-10" db="EMBL/GenBank/DDBJ databases">
        <title>Genomic Encyclopedia of Archaeal and Bacterial Type Strains, Phase II (KMG-II): from individual species to whole genera.</title>
        <authorList>
            <person name="Goeker M."/>
        </authorList>
    </citation>
    <scope>NUCLEOTIDE SEQUENCE [LARGE SCALE GENOMIC DNA]</scope>
    <source>
        <strain evidence="13 14">DSM 235</strain>
    </source>
</reference>
<dbReference type="EC" id="1.1.1.22" evidence="3 8"/>
<evidence type="ECO:0000256" key="6">
    <source>
        <dbReference type="ARBA" id="ARBA00023027"/>
    </source>
</evidence>
<dbReference type="InterPro" id="IPR036291">
    <property type="entry name" value="NAD(P)-bd_dom_sf"/>
</dbReference>
<dbReference type="SUPFAM" id="SSF51735">
    <property type="entry name" value="NAD(P)-binding Rossmann-fold domains"/>
    <property type="match status" value="1"/>
</dbReference>
<dbReference type="InterPro" id="IPR017476">
    <property type="entry name" value="UDP-Glc/GDP-Man"/>
</dbReference>